<accession>A0A5N7BYC3</accession>
<sequence length="80" mass="8783">MARCSVHIISSPSLPPPALLFFRCELPGWWGCLDPLGEEGMSVVAYRLNRSGYMVDPDVRDGISLCSSFLASGRYALFCP</sequence>
<dbReference type="Proteomes" id="UP000326877">
    <property type="component" value="Unassembled WGS sequence"/>
</dbReference>
<dbReference type="AlphaFoldDB" id="A0A5N7BYC3"/>
<proteinExistence type="predicted"/>
<organism evidence="1">
    <name type="scientific">Petromyces alliaceus</name>
    <name type="common">Aspergillus alliaceus</name>
    <dbReference type="NCBI Taxonomy" id="209559"/>
    <lineage>
        <taxon>Eukaryota</taxon>
        <taxon>Fungi</taxon>
        <taxon>Dikarya</taxon>
        <taxon>Ascomycota</taxon>
        <taxon>Pezizomycotina</taxon>
        <taxon>Eurotiomycetes</taxon>
        <taxon>Eurotiomycetidae</taxon>
        <taxon>Eurotiales</taxon>
        <taxon>Aspergillaceae</taxon>
        <taxon>Aspergillus</taxon>
        <taxon>Aspergillus subgen. Circumdati</taxon>
    </lineage>
</organism>
<evidence type="ECO:0000313" key="1">
    <source>
        <dbReference type="EMBL" id="KAE8386643.1"/>
    </source>
</evidence>
<reference evidence="1" key="1">
    <citation type="submission" date="2019-04" db="EMBL/GenBank/DDBJ databases">
        <title>Friends and foes A comparative genomics studyof 23 Aspergillus species from section Flavi.</title>
        <authorList>
            <consortium name="DOE Joint Genome Institute"/>
            <person name="Kjaerbolling I."/>
            <person name="Vesth T."/>
            <person name="Frisvad J.C."/>
            <person name="Nybo J.L."/>
            <person name="Theobald S."/>
            <person name="Kildgaard S."/>
            <person name="Isbrandt T."/>
            <person name="Kuo A."/>
            <person name="Sato A."/>
            <person name="Lyhne E.K."/>
            <person name="Kogle M.E."/>
            <person name="Wiebenga A."/>
            <person name="Kun R.S."/>
            <person name="Lubbers R.J."/>
            <person name="Makela M.R."/>
            <person name="Barry K."/>
            <person name="Chovatia M."/>
            <person name="Clum A."/>
            <person name="Daum C."/>
            <person name="Haridas S."/>
            <person name="He G."/>
            <person name="LaButti K."/>
            <person name="Lipzen A."/>
            <person name="Mondo S."/>
            <person name="Riley R."/>
            <person name="Salamov A."/>
            <person name="Simmons B.A."/>
            <person name="Magnuson J.K."/>
            <person name="Henrissat B."/>
            <person name="Mortensen U.H."/>
            <person name="Larsen T.O."/>
            <person name="Devries R.P."/>
            <person name="Grigoriev I.V."/>
            <person name="Machida M."/>
            <person name="Baker S.E."/>
            <person name="Andersen M.R."/>
        </authorList>
    </citation>
    <scope>NUCLEOTIDE SEQUENCE [LARGE SCALE GENOMIC DNA]</scope>
    <source>
        <strain evidence="1">IBT 14317</strain>
    </source>
</reference>
<name>A0A5N7BYC3_PETAA</name>
<protein>
    <submittedName>
        <fullName evidence="1">Uncharacterized protein</fullName>
    </submittedName>
</protein>
<dbReference type="EMBL" id="ML735307">
    <property type="protein sequence ID" value="KAE8386643.1"/>
    <property type="molecule type" value="Genomic_DNA"/>
</dbReference>
<gene>
    <name evidence="1" type="ORF">BDV23DRAFT_138919</name>
</gene>